<accession>D8PID6</accession>
<dbReference type="HOGENOM" id="CLU_089201_1_0_0"/>
<keyword evidence="2 5" id="KW-0812">Transmembrane</keyword>
<feature type="transmembrane region" description="Helical" evidence="5">
    <location>
        <begin position="104"/>
        <end position="130"/>
    </location>
</feature>
<sequence>MPMAYHRIAALVIRHLYLYRRSLPRVMEIIYWPFLDLVVWGFITVYLATFQGQMPAVVTFLLGALILWDVLFRSQQGITISFLEEIWARNLMNLFASPLTPSEFLAATMVMSLFKVTAVSMVMSVCAWIFYGYNVFIIGLWLMPFIVNLVLTGWIIGVFTTSLIMRFGQEAEVLAWSMVFLFQPISCVFYPMEVLPSWLRAVASINPAAHVFEGMRGLLATHAAPLSSLSLASGLNLVYLGAVILWFHHTFSVCKDRGSLVRVGE</sequence>
<evidence type="ECO:0000256" key="5">
    <source>
        <dbReference type="RuleBase" id="RU361157"/>
    </source>
</evidence>
<feature type="domain" description="ABC transmembrane type-2" evidence="6">
    <location>
        <begin position="24"/>
        <end position="250"/>
    </location>
</feature>
<dbReference type="PANTHER" id="PTHR43229:SF6">
    <property type="entry name" value="ABC-TYPE MULTIDRUG TRANSPORT SYSTEM, PERMEASE COMPONENT"/>
    <property type="match status" value="1"/>
</dbReference>
<dbReference type="GO" id="GO:0140359">
    <property type="term" value="F:ABC-type transporter activity"/>
    <property type="evidence" value="ECO:0007669"/>
    <property type="project" value="InterPro"/>
</dbReference>
<protein>
    <recommendedName>
        <fullName evidence="5">Transport permease protein</fullName>
    </recommendedName>
</protein>
<feature type="transmembrane region" description="Helical" evidence="5">
    <location>
        <begin position="173"/>
        <end position="192"/>
    </location>
</feature>
<evidence type="ECO:0000313" key="7">
    <source>
        <dbReference type="EMBL" id="CBK43023.1"/>
    </source>
</evidence>
<dbReference type="InterPro" id="IPR047817">
    <property type="entry name" value="ABC2_TM_bact-type"/>
</dbReference>
<dbReference type="eggNOG" id="COG1682">
    <property type="taxonomic scope" value="Bacteria"/>
</dbReference>
<keyword evidence="5" id="KW-0813">Transport</keyword>
<name>D8PID6_9BACT</name>
<dbReference type="PANTHER" id="PTHR43229">
    <property type="entry name" value="NODULATION PROTEIN J"/>
    <property type="match status" value="1"/>
</dbReference>
<feature type="transmembrane region" description="Helical" evidence="5">
    <location>
        <begin position="226"/>
        <end position="247"/>
    </location>
</feature>
<evidence type="ECO:0000256" key="2">
    <source>
        <dbReference type="ARBA" id="ARBA00022692"/>
    </source>
</evidence>
<dbReference type="InterPro" id="IPR051784">
    <property type="entry name" value="Nod_factor_ABC_transporter"/>
</dbReference>
<dbReference type="InterPro" id="IPR000412">
    <property type="entry name" value="ABC_2_transport"/>
</dbReference>
<keyword evidence="4 5" id="KW-0472">Membrane</keyword>
<dbReference type="Pfam" id="PF01061">
    <property type="entry name" value="ABC2_membrane"/>
    <property type="match status" value="1"/>
</dbReference>
<proteinExistence type="inferred from homology"/>
<dbReference type="STRING" id="330214.NIDE3335"/>
<feature type="transmembrane region" description="Helical" evidence="5">
    <location>
        <begin position="136"/>
        <end position="161"/>
    </location>
</feature>
<reference evidence="7 8" key="1">
    <citation type="journal article" date="2010" name="Proc. Natl. Acad. Sci. U.S.A.">
        <title>A Nitrospira metagenome illuminates the physiology and evolution of globally important nitrite-oxidizing bacteria.</title>
        <authorList>
            <person name="Lucker S."/>
            <person name="Wagner M."/>
            <person name="Maixner F."/>
            <person name="Pelletier E."/>
            <person name="Koch H."/>
            <person name="Vacherie B."/>
            <person name="Rattei T."/>
            <person name="Sinninghe Damste J."/>
            <person name="Spieck E."/>
            <person name="Le Paslier D."/>
            <person name="Daims H."/>
        </authorList>
    </citation>
    <scope>NUCLEOTIDE SEQUENCE [LARGE SCALE GENOMIC DNA]</scope>
</reference>
<keyword evidence="5" id="KW-1003">Cell membrane</keyword>
<dbReference type="PROSITE" id="PS51012">
    <property type="entry name" value="ABC_TM2"/>
    <property type="match status" value="1"/>
</dbReference>
<dbReference type="PIRSF" id="PIRSF006648">
    <property type="entry name" value="DrrB"/>
    <property type="match status" value="1"/>
</dbReference>
<keyword evidence="3 5" id="KW-1133">Transmembrane helix</keyword>
<evidence type="ECO:0000256" key="3">
    <source>
        <dbReference type="ARBA" id="ARBA00022989"/>
    </source>
</evidence>
<evidence type="ECO:0000256" key="4">
    <source>
        <dbReference type="ARBA" id="ARBA00023136"/>
    </source>
</evidence>
<gene>
    <name evidence="7" type="ORF">NIDE3335</name>
</gene>
<keyword evidence="7" id="KW-0067">ATP-binding</keyword>
<evidence type="ECO:0000259" key="6">
    <source>
        <dbReference type="PROSITE" id="PS51012"/>
    </source>
</evidence>
<feature type="transmembrane region" description="Helical" evidence="5">
    <location>
        <begin position="54"/>
        <end position="72"/>
    </location>
</feature>
<evidence type="ECO:0000313" key="8">
    <source>
        <dbReference type="Proteomes" id="UP000001660"/>
    </source>
</evidence>
<comment type="similarity">
    <text evidence="5">Belongs to the ABC-2 integral membrane protein family.</text>
</comment>
<dbReference type="AlphaFoldDB" id="D8PID6"/>
<keyword evidence="7" id="KW-0547">Nucleotide-binding</keyword>
<evidence type="ECO:0000256" key="1">
    <source>
        <dbReference type="ARBA" id="ARBA00004141"/>
    </source>
</evidence>
<dbReference type="KEGG" id="nde:NIDE3335"/>
<dbReference type="OrthoDB" id="9786643at2"/>
<comment type="subcellular location">
    <subcellularLocation>
        <location evidence="5">Cell membrane</location>
        <topology evidence="5">Multi-pass membrane protein</topology>
    </subcellularLocation>
    <subcellularLocation>
        <location evidence="1">Membrane</location>
        <topology evidence="1">Multi-pass membrane protein</topology>
    </subcellularLocation>
</comment>
<keyword evidence="8" id="KW-1185">Reference proteome</keyword>
<dbReference type="GO" id="GO:0005524">
    <property type="term" value="F:ATP binding"/>
    <property type="evidence" value="ECO:0007669"/>
    <property type="project" value="UniProtKB-KW"/>
</dbReference>
<organism evidence="7 8">
    <name type="scientific">Nitrospira defluvii</name>
    <dbReference type="NCBI Taxonomy" id="330214"/>
    <lineage>
        <taxon>Bacteria</taxon>
        <taxon>Pseudomonadati</taxon>
        <taxon>Nitrospirota</taxon>
        <taxon>Nitrospiria</taxon>
        <taxon>Nitrospirales</taxon>
        <taxon>Nitrospiraceae</taxon>
        <taxon>Nitrospira</taxon>
    </lineage>
</organism>
<dbReference type="InterPro" id="IPR013525">
    <property type="entry name" value="ABC2_TM"/>
</dbReference>
<feature type="transmembrane region" description="Helical" evidence="5">
    <location>
        <begin position="29"/>
        <end position="48"/>
    </location>
</feature>
<dbReference type="EMBL" id="FP929003">
    <property type="protein sequence ID" value="CBK43023.1"/>
    <property type="molecule type" value="Genomic_DNA"/>
</dbReference>
<dbReference type="GO" id="GO:0043190">
    <property type="term" value="C:ATP-binding cassette (ABC) transporter complex"/>
    <property type="evidence" value="ECO:0007669"/>
    <property type="project" value="InterPro"/>
</dbReference>
<dbReference type="Proteomes" id="UP000001660">
    <property type="component" value="Chromosome"/>
</dbReference>